<dbReference type="Ensembl" id="ENSCSAVT00000013967.1">
    <property type="protein sequence ID" value="ENSCSAVP00000013808.1"/>
    <property type="gene ID" value="ENSCSAVG00000008098.1"/>
</dbReference>
<dbReference type="Proteomes" id="UP000007875">
    <property type="component" value="Unassembled WGS sequence"/>
</dbReference>
<proteinExistence type="predicted"/>
<evidence type="ECO:0000313" key="2">
    <source>
        <dbReference type="Ensembl" id="ENSCSAVP00000013808.1"/>
    </source>
</evidence>
<keyword evidence="3" id="KW-1185">Reference proteome</keyword>
<organism evidence="2 3">
    <name type="scientific">Ciona savignyi</name>
    <name type="common">Pacific transparent sea squirt</name>
    <dbReference type="NCBI Taxonomy" id="51511"/>
    <lineage>
        <taxon>Eukaryota</taxon>
        <taxon>Metazoa</taxon>
        <taxon>Chordata</taxon>
        <taxon>Tunicata</taxon>
        <taxon>Ascidiacea</taxon>
        <taxon>Phlebobranchia</taxon>
        <taxon>Cionidae</taxon>
        <taxon>Ciona</taxon>
    </lineage>
</organism>
<name>H2Z896_CIOSA</name>
<dbReference type="InParanoid" id="H2Z896"/>
<dbReference type="AlphaFoldDB" id="H2Z896"/>
<accession>H2Z896</accession>
<protein>
    <recommendedName>
        <fullName evidence="4">Secreted protein</fullName>
    </recommendedName>
</protein>
<keyword evidence="1" id="KW-0732">Signal</keyword>
<reference evidence="3" key="1">
    <citation type="submission" date="2003-08" db="EMBL/GenBank/DDBJ databases">
        <authorList>
            <person name="Birren B."/>
            <person name="Nusbaum C."/>
            <person name="Abebe A."/>
            <person name="Abouelleil A."/>
            <person name="Adekoya E."/>
            <person name="Ait-zahra M."/>
            <person name="Allen N."/>
            <person name="Allen T."/>
            <person name="An P."/>
            <person name="Anderson M."/>
            <person name="Anderson S."/>
            <person name="Arachchi H."/>
            <person name="Armbruster J."/>
            <person name="Bachantsang P."/>
            <person name="Baldwin J."/>
            <person name="Barry A."/>
            <person name="Bayul T."/>
            <person name="Blitshsteyn B."/>
            <person name="Bloom T."/>
            <person name="Blye J."/>
            <person name="Boguslavskiy L."/>
            <person name="Borowsky M."/>
            <person name="Boukhgalter B."/>
            <person name="Brunache A."/>
            <person name="Butler J."/>
            <person name="Calixte N."/>
            <person name="Calvo S."/>
            <person name="Camarata J."/>
            <person name="Campo K."/>
            <person name="Chang J."/>
            <person name="Cheshatsang Y."/>
            <person name="Citroen M."/>
            <person name="Collymore A."/>
            <person name="Considine T."/>
            <person name="Cook A."/>
            <person name="Cooke P."/>
            <person name="Corum B."/>
            <person name="Cuomo C."/>
            <person name="David R."/>
            <person name="Dawoe T."/>
            <person name="Degray S."/>
            <person name="Dodge S."/>
            <person name="Dooley K."/>
            <person name="Dorje P."/>
            <person name="Dorjee K."/>
            <person name="Dorris L."/>
            <person name="Duffey N."/>
            <person name="Dupes A."/>
            <person name="Elkins T."/>
            <person name="Engels R."/>
            <person name="Erickson J."/>
            <person name="Farina A."/>
            <person name="Faro S."/>
            <person name="Ferreira P."/>
            <person name="Fischer H."/>
            <person name="Fitzgerald M."/>
            <person name="Foley K."/>
            <person name="Gage D."/>
            <person name="Galagan J."/>
            <person name="Gearin G."/>
            <person name="Gnerre S."/>
            <person name="Gnirke A."/>
            <person name="Goyette A."/>
            <person name="Graham J."/>
            <person name="Grandbois E."/>
            <person name="Gyaltsen K."/>
            <person name="Hafez N."/>
            <person name="Hagopian D."/>
            <person name="Hagos B."/>
            <person name="Hall J."/>
            <person name="Hatcher B."/>
            <person name="Heller A."/>
            <person name="Higgins H."/>
            <person name="Honan T."/>
            <person name="Horn A."/>
            <person name="Houde N."/>
            <person name="Hughes L."/>
            <person name="Hulme W."/>
            <person name="Husby E."/>
            <person name="Iliev I."/>
            <person name="Jaffe D."/>
            <person name="Jones C."/>
            <person name="Kamal M."/>
            <person name="Kamat A."/>
            <person name="Kamvysselis M."/>
            <person name="Karlsson E."/>
            <person name="Kells C."/>
            <person name="Kieu A."/>
            <person name="Kisner P."/>
            <person name="Kodira C."/>
            <person name="Kulbokas E."/>
            <person name="Labutti K."/>
            <person name="Lama D."/>
            <person name="Landers T."/>
            <person name="Leger J."/>
            <person name="Levine S."/>
            <person name="Lewis D."/>
            <person name="Lewis T."/>
            <person name="Lindblad-toh K."/>
            <person name="Liu X."/>
            <person name="Lokyitsang T."/>
            <person name="Lokyitsang Y."/>
            <person name="Lucien O."/>
            <person name="Lui A."/>
            <person name="Ma L.J."/>
            <person name="Mabbitt R."/>
            <person name="Macdonald J."/>
            <person name="Maclean C."/>
            <person name="Major J."/>
            <person name="Manning J."/>
            <person name="Marabella R."/>
            <person name="Maru K."/>
            <person name="Matthews C."/>
            <person name="Mauceli E."/>
            <person name="Mccarthy M."/>
            <person name="Mcdonough S."/>
            <person name="Mcghee T."/>
            <person name="Meldrim J."/>
            <person name="Meneus L."/>
            <person name="Mesirov J."/>
            <person name="Mihalev A."/>
            <person name="Mihova T."/>
            <person name="Mikkelsen T."/>
            <person name="Mlenga V."/>
            <person name="Moru K."/>
            <person name="Mozes J."/>
            <person name="Mulrain L."/>
            <person name="Munson G."/>
            <person name="Naylor J."/>
            <person name="Newes C."/>
            <person name="Nguyen C."/>
            <person name="Nguyen N."/>
            <person name="Nguyen T."/>
            <person name="Nicol R."/>
            <person name="Nielsen C."/>
            <person name="Nizzari M."/>
            <person name="Norbu C."/>
            <person name="Norbu N."/>
            <person name="O'donnell P."/>
            <person name="Okoawo O."/>
            <person name="O'leary S."/>
            <person name="Omotosho B."/>
            <person name="O'neill K."/>
            <person name="Osman S."/>
            <person name="Parker S."/>
            <person name="Perrin D."/>
            <person name="Phunkhang P."/>
            <person name="Piqani B."/>
            <person name="Purcell S."/>
            <person name="Rachupka T."/>
            <person name="Ramasamy U."/>
            <person name="Rameau R."/>
            <person name="Ray V."/>
            <person name="Raymond C."/>
            <person name="Retta R."/>
            <person name="Richardson S."/>
            <person name="Rise C."/>
            <person name="Rodriguez J."/>
            <person name="Rogers J."/>
            <person name="Rogov P."/>
            <person name="Rutman M."/>
            <person name="Schupbach R."/>
            <person name="Seaman C."/>
            <person name="Settipalli S."/>
            <person name="Sharpe T."/>
            <person name="Sheridan J."/>
            <person name="Sherpa N."/>
            <person name="Shi J."/>
            <person name="Smirnov S."/>
            <person name="Smith C."/>
            <person name="Sougnez C."/>
            <person name="Spencer B."/>
            <person name="Stalker J."/>
            <person name="Stange-thomann N."/>
            <person name="Stavropoulos S."/>
            <person name="Stetson K."/>
            <person name="Stone C."/>
            <person name="Stone S."/>
            <person name="Stubbs M."/>
            <person name="Talamas J."/>
            <person name="Tchuinga P."/>
            <person name="Tenzing P."/>
            <person name="Tesfaye S."/>
            <person name="Theodore J."/>
            <person name="Thoulutsang Y."/>
            <person name="Topham K."/>
            <person name="Towey S."/>
            <person name="Tsamla T."/>
            <person name="Tsomo N."/>
            <person name="Vallee D."/>
            <person name="Vassiliev H."/>
            <person name="Venkataraman V."/>
            <person name="Vinson J."/>
            <person name="Vo A."/>
            <person name="Wade C."/>
            <person name="Wang S."/>
            <person name="Wangchuk T."/>
            <person name="Wangdi T."/>
            <person name="Whittaker C."/>
            <person name="Wilkinson J."/>
            <person name="Wu Y."/>
            <person name="Wyman D."/>
            <person name="Yadav S."/>
            <person name="Yang S."/>
            <person name="Yang X."/>
            <person name="Yeager S."/>
            <person name="Yee E."/>
            <person name="Young G."/>
            <person name="Zainoun J."/>
            <person name="Zembeck L."/>
            <person name="Zimmer A."/>
            <person name="Zody M."/>
            <person name="Lander E."/>
        </authorList>
    </citation>
    <scope>NUCLEOTIDE SEQUENCE [LARGE SCALE GENOMIC DNA]</scope>
</reference>
<dbReference type="HOGENOM" id="CLU_2157477_0_0_1"/>
<evidence type="ECO:0008006" key="4">
    <source>
        <dbReference type="Google" id="ProtNLM"/>
    </source>
</evidence>
<evidence type="ECO:0000256" key="1">
    <source>
        <dbReference type="SAM" id="SignalP"/>
    </source>
</evidence>
<reference evidence="2" key="3">
    <citation type="submission" date="2025-09" db="UniProtKB">
        <authorList>
            <consortium name="Ensembl"/>
        </authorList>
    </citation>
    <scope>IDENTIFICATION</scope>
</reference>
<reference evidence="2" key="2">
    <citation type="submission" date="2025-08" db="UniProtKB">
        <authorList>
            <consortium name="Ensembl"/>
        </authorList>
    </citation>
    <scope>IDENTIFICATION</scope>
</reference>
<evidence type="ECO:0000313" key="3">
    <source>
        <dbReference type="Proteomes" id="UP000007875"/>
    </source>
</evidence>
<sequence>MKFLLVVVVSVIFVEVYSVTVPPIPITCYVGRSSGSSINLTDFAQQECKRGEVLQNRRGSKKRKFVYGKEVPRLQSMLFTSRHHQRAPMLQWNGNNEKVADLSLLLLHGYL</sequence>
<feature type="chain" id="PRO_5003579050" description="Secreted protein" evidence="1">
    <location>
        <begin position="19"/>
        <end position="111"/>
    </location>
</feature>
<feature type="signal peptide" evidence="1">
    <location>
        <begin position="1"/>
        <end position="18"/>
    </location>
</feature>